<accession>A0AAN7G9B3</accession>
<reference evidence="2 3" key="1">
    <citation type="journal article" date="2023" name="Hortic Res">
        <title>Pangenome of water caltrop reveals structural variations and asymmetric subgenome divergence after allopolyploidization.</title>
        <authorList>
            <person name="Zhang X."/>
            <person name="Chen Y."/>
            <person name="Wang L."/>
            <person name="Yuan Y."/>
            <person name="Fang M."/>
            <person name="Shi L."/>
            <person name="Lu R."/>
            <person name="Comes H.P."/>
            <person name="Ma Y."/>
            <person name="Chen Y."/>
            <person name="Huang G."/>
            <person name="Zhou Y."/>
            <person name="Zheng Z."/>
            <person name="Qiu Y."/>
        </authorList>
    </citation>
    <scope>NUCLEOTIDE SEQUENCE [LARGE SCALE GENOMIC DNA]</scope>
    <source>
        <tissue evidence="2">Roots</tissue>
    </source>
</reference>
<proteinExistence type="predicted"/>
<name>A0AAN7G9B3_9MYRT</name>
<evidence type="ECO:0000256" key="1">
    <source>
        <dbReference type="SAM" id="Coils"/>
    </source>
</evidence>
<keyword evidence="1" id="KW-0175">Coiled coil</keyword>
<dbReference type="AlphaFoldDB" id="A0AAN7G9B3"/>
<feature type="coiled-coil region" evidence="1">
    <location>
        <begin position="54"/>
        <end position="81"/>
    </location>
</feature>
<comment type="caution">
    <text evidence="2">The sequence shown here is derived from an EMBL/GenBank/DDBJ whole genome shotgun (WGS) entry which is preliminary data.</text>
</comment>
<dbReference type="Proteomes" id="UP001345219">
    <property type="component" value="Unassembled WGS sequence"/>
</dbReference>
<evidence type="ECO:0000313" key="2">
    <source>
        <dbReference type="EMBL" id="KAK4740531.1"/>
    </source>
</evidence>
<dbReference type="EMBL" id="JAXIOK010000213">
    <property type="protein sequence ID" value="KAK4740531.1"/>
    <property type="molecule type" value="Genomic_DNA"/>
</dbReference>
<evidence type="ECO:0000313" key="3">
    <source>
        <dbReference type="Proteomes" id="UP001345219"/>
    </source>
</evidence>
<organism evidence="2 3">
    <name type="scientific">Trapa incisa</name>
    <dbReference type="NCBI Taxonomy" id="236973"/>
    <lineage>
        <taxon>Eukaryota</taxon>
        <taxon>Viridiplantae</taxon>
        <taxon>Streptophyta</taxon>
        <taxon>Embryophyta</taxon>
        <taxon>Tracheophyta</taxon>
        <taxon>Spermatophyta</taxon>
        <taxon>Magnoliopsida</taxon>
        <taxon>eudicotyledons</taxon>
        <taxon>Gunneridae</taxon>
        <taxon>Pentapetalae</taxon>
        <taxon>rosids</taxon>
        <taxon>malvids</taxon>
        <taxon>Myrtales</taxon>
        <taxon>Lythraceae</taxon>
        <taxon>Trapa</taxon>
    </lineage>
</organism>
<protein>
    <submittedName>
        <fullName evidence="2">Uncharacterized protein</fullName>
    </submittedName>
</protein>
<sequence>MVRKEFDLVHREAMEESAEWWLQYDIQHERASNCERELIEVRKNESSSEFSKKFEALQKENAALLKNLEILNSELNAEKLKCISRKLH</sequence>
<keyword evidence="3" id="KW-1185">Reference proteome</keyword>
<gene>
    <name evidence="2" type="ORF">SAY87_032378</name>
</gene>
<dbReference type="PANTHER" id="PTHR37215:SF1">
    <property type="entry name" value="ACYL-COA-BINDING DOMAIN PROTEIN"/>
    <property type="match status" value="1"/>
</dbReference>
<dbReference type="PANTHER" id="PTHR37215">
    <property type="entry name" value="ACYL-COA-BINDING DOMAIN PROTEIN"/>
    <property type="match status" value="1"/>
</dbReference>